<sequence length="136" mass="15231">MESKYQSPPEQPSIKARGNFEEKRQALGSIHSIYILVVQEINRLFGTLSKANQLESDEDTEEREEDPVIVGSNTDVEDTKETTVEAAVKVEEIEKKDVKIVESDLKREAEEEKPTTSKKSRAAGGKGKKVVNVEKK</sequence>
<feature type="compositionally biased region" description="Acidic residues" evidence="1">
    <location>
        <begin position="55"/>
        <end position="67"/>
    </location>
</feature>
<keyword evidence="3" id="KW-1185">Reference proteome</keyword>
<comment type="caution">
    <text evidence="2">The sequence shown here is derived from an EMBL/GenBank/DDBJ whole genome shotgun (WGS) entry which is preliminary data.</text>
</comment>
<dbReference type="OrthoDB" id="4354521at2759"/>
<accession>A0A9W9JFR5</accession>
<reference evidence="2" key="1">
    <citation type="submission" date="2022-11" db="EMBL/GenBank/DDBJ databases">
        <authorList>
            <person name="Petersen C."/>
        </authorList>
    </citation>
    <scope>NUCLEOTIDE SEQUENCE</scope>
    <source>
        <strain evidence="2">IBT 20477</strain>
    </source>
</reference>
<name>A0A9W9JFR5_9EURO</name>
<organism evidence="2 3">
    <name type="scientific">Penicillium cf. viridicatum</name>
    <dbReference type="NCBI Taxonomy" id="2972119"/>
    <lineage>
        <taxon>Eukaryota</taxon>
        <taxon>Fungi</taxon>
        <taxon>Dikarya</taxon>
        <taxon>Ascomycota</taxon>
        <taxon>Pezizomycotina</taxon>
        <taxon>Eurotiomycetes</taxon>
        <taxon>Eurotiomycetidae</taxon>
        <taxon>Eurotiales</taxon>
        <taxon>Aspergillaceae</taxon>
        <taxon>Penicillium</taxon>
    </lineage>
</organism>
<feature type="compositionally biased region" description="Basic residues" evidence="1">
    <location>
        <begin position="116"/>
        <end position="129"/>
    </location>
</feature>
<feature type="compositionally biased region" description="Basic and acidic residues" evidence="1">
    <location>
        <begin position="106"/>
        <end position="115"/>
    </location>
</feature>
<proteinExistence type="predicted"/>
<dbReference type="AlphaFoldDB" id="A0A9W9JFR5"/>
<evidence type="ECO:0000313" key="2">
    <source>
        <dbReference type="EMBL" id="KAJ5193516.1"/>
    </source>
</evidence>
<protein>
    <submittedName>
        <fullName evidence="2">Uncharacterized protein</fullName>
    </submittedName>
</protein>
<feature type="region of interest" description="Disordered" evidence="1">
    <location>
        <begin position="106"/>
        <end position="136"/>
    </location>
</feature>
<evidence type="ECO:0000313" key="3">
    <source>
        <dbReference type="Proteomes" id="UP001150942"/>
    </source>
</evidence>
<dbReference type="EMBL" id="JAPQKQ010000006">
    <property type="protein sequence ID" value="KAJ5193516.1"/>
    <property type="molecule type" value="Genomic_DNA"/>
</dbReference>
<evidence type="ECO:0000256" key="1">
    <source>
        <dbReference type="SAM" id="MobiDB-lite"/>
    </source>
</evidence>
<dbReference type="Proteomes" id="UP001150942">
    <property type="component" value="Unassembled WGS sequence"/>
</dbReference>
<feature type="region of interest" description="Disordered" evidence="1">
    <location>
        <begin position="53"/>
        <end position="80"/>
    </location>
</feature>
<gene>
    <name evidence="2" type="ORF">N7449_009658</name>
</gene>
<reference evidence="2" key="2">
    <citation type="journal article" date="2023" name="IMA Fungus">
        <title>Comparative genomic study of the Penicillium genus elucidates a diverse pangenome and 15 lateral gene transfer events.</title>
        <authorList>
            <person name="Petersen C."/>
            <person name="Sorensen T."/>
            <person name="Nielsen M.R."/>
            <person name="Sondergaard T.E."/>
            <person name="Sorensen J.L."/>
            <person name="Fitzpatrick D.A."/>
            <person name="Frisvad J.C."/>
            <person name="Nielsen K.L."/>
        </authorList>
    </citation>
    <scope>NUCLEOTIDE SEQUENCE</scope>
    <source>
        <strain evidence="2">IBT 20477</strain>
    </source>
</reference>